<proteinExistence type="predicted"/>
<gene>
    <name evidence="1" type="ORF">GCM10008960_26680</name>
</gene>
<name>A0ABQ2S615_9DEIO</name>
<sequence>MPRRTLIPTETLLRAARSAAERLSHLSRDPDVRRDAAEVARSVAKLLDSVRRAGNPPRRP</sequence>
<reference evidence="2" key="1">
    <citation type="journal article" date="2019" name="Int. J. Syst. Evol. Microbiol.">
        <title>The Global Catalogue of Microorganisms (GCM) 10K type strain sequencing project: providing services to taxonomists for standard genome sequencing and annotation.</title>
        <authorList>
            <consortium name="The Broad Institute Genomics Platform"/>
            <consortium name="The Broad Institute Genome Sequencing Center for Infectious Disease"/>
            <person name="Wu L."/>
            <person name="Ma J."/>
        </authorList>
    </citation>
    <scope>NUCLEOTIDE SEQUENCE [LARGE SCALE GENOMIC DNA]</scope>
    <source>
        <strain evidence="2">JCM 31405</strain>
    </source>
</reference>
<keyword evidence="2" id="KW-1185">Reference proteome</keyword>
<dbReference type="RefSeq" id="WP_189073667.1">
    <property type="nucleotide sequence ID" value="NZ_BMQN01000006.1"/>
</dbReference>
<dbReference type="EMBL" id="BMQN01000006">
    <property type="protein sequence ID" value="GGR98669.1"/>
    <property type="molecule type" value="Genomic_DNA"/>
</dbReference>
<protein>
    <submittedName>
        <fullName evidence="1">Uncharacterized protein</fullName>
    </submittedName>
</protein>
<organism evidence="1 2">
    <name type="scientific">Deinococcus sedimenti</name>
    <dbReference type="NCBI Taxonomy" id="1867090"/>
    <lineage>
        <taxon>Bacteria</taxon>
        <taxon>Thermotogati</taxon>
        <taxon>Deinococcota</taxon>
        <taxon>Deinococci</taxon>
        <taxon>Deinococcales</taxon>
        <taxon>Deinococcaceae</taxon>
        <taxon>Deinococcus</taxon>
    </lineage>
</organism>
<comment type="caution">
    <text evidence="1">The sequence shown here is derived from an EMBL/GenBank/DDBJ whole genome shotgun (WGS) entry which is preliminary data.</text>
</comment>
<evidence type="ECO:0000313" key="2">
    <source>
        <dbReference type="Proteomes" id="UP000644548"/>
    </source>
</evidence>
<accession>A0ABQ2S615</accession>
<evidence type="ECO:0000313" key="1">
    <source>
        <dbReference type="EMBL" id="GGR98669.1"/>
    </source>
</evidence>
<dbReference type="Proteomes" id="UP000644548">
    <property type="component" value="Unassembled WGS sequence"/>
</dbReference>